<dbReference type="AlphaFoldDB" id="A0A8J6NZL4"/>
<evidence type="ECO:0000313" key="2">
    <source>
        <dbReference type="Proteomes" id="UP000603434"/>
    </source>
</evidence>
<dbReference type="EMBL" id="JACNJH010000252">
    <property type="protein sequence ID" value="MBC8363078.1"/>
    <property type="molecule type" value="Genomic_DNA"/>
</dbReference>
<organism evidence="1 2">
    <name type="scientific">Candidatus Desulfatibia profunda</name>
    <dbReference type="NCBI Taxonomy" id="2841695"/>
    <lineage>
        <taxon>Bacteria</taxon>
        <taxon>Pseudomonadati</taxon>
        <taxon>Thermodesulfobacteriota</taxon>
        <taxon>Desulfobacteria</taxon>
        <taxon>Desulfobacterales</taxon>
        <taxon>Desulfobacterales incertae sedis</taxon>
        <taxon>Candidatus Desulfatibia</taxon>
    </lineage>
</organism>
<gene>
    <name evidence="1" type="ORF">H8E23_16970</name>
</gene>
<dbReference type="Proteomes" id="UP000603434">
    <property type="component" value="Unassembled WGS sequence"/>
</dbReference>
<comment type="caution">
    <text evidence="1">The sequence shown here is derived from an EMBL/GenBank/DDBJ whole genome shotgun (WGS) entry which is preliminary data.</text>
</comment>
<reference evidence="1 2" key="1">
    <citation type="submission" date="2020-08" db="EMBL/GenBank/DDBJ databases">
        <title>Bridging the membrane lipid divide: bacteria of the FCB group superphylum have the potential to synthesize archaeal ether lipids.</title>
        <authorList>
            <person name="Villanueva L."/>
            <person name="Von Meijenfeldt F.A.B."/>
            <person name="Westbye A.B."/>
            <person name="Yadav S."/>
            <person name="Hopmans E.C."/>
            <person name="Dutilh B.E."/>
            <person name="Sinninghe Damste J.S."/>
        </authorList>
    </citation>
    <scope>NUCLEOTIDE SEQUENCE [LARGE SCALE GENOMIC DNA]</scope>
    <source>
        <strain evidence="1">NIOZ-UU30</strain>
    </source>
</reference>
<sequence length="100" mass="11885">MDDLLQSIGEIARASRRLARQAEKQYAHEVEDVLRTRCRDPRRIEHLLDGMLDFGFDAAMVRLYKKLCRYYFEIDPRATASYVYAYRDMWDEEGQAKSET</sequence>
<accession>A0A8J6NZL4</accession>
<evidence type="ECO:0000313" key="1">
    <source>
        <dbReference type="EMBL" id="MBC8363078.1"/>
    </source>
</evidence>
<proteinExistence type="predicted"/>
<name>A0A8J6NZL4_9BACT</name>
<protein>
    <submittedName>
        <fullName evidence="1">Uncharacterized protein</fullName>
    </submittedName>
</protein>